<proteinExistence type="inferred from homology"/>
<gene>
    <name evidence="10" type="ORF">STRIC_0154</name>
</gene>
<comment type="subunit">
    <text evidence="8">Forms a stable energy-coupling factor (ECF) transporter complex composed of 2 membrane-embedded substrate-binding proteins (S component), 2 ATP-binding proteins (A component) and 2 transmembrane proteins (T component).</text>
</comment>
<keyword evidence="3 8" id="KW-1003">Cell membrane</keyword>
<dbReference type="InterPro" id="IPR017871">
    <property type="entry name" value="ABC_transporter-like_CS"/>
</dbReference>
<dbReference type="STRING" id="764299.STRIC_0154"/>
<evidence type="ECO:0000256" key="5">
    <source>
        <dbReference type="ARBA" id="ARBA00022840"/>
    </source>
</evidence>
<comment type="similarity">
    <text evidence="8">Belongs to the ABC transporter superfamily. Energy-coupling factor EcfA family.</text>
</comment>
<reference evidence="10 11" key="1">
    <citation type="journal article" date="2014" name="Int. J. Syst. Evol. Microbiol.">
        <title>Phylogenomics and the dynamic genome evolution of the genus Streptococcus.</title>
        <authorList>
            <consortium name="The Broad Institute Genome Sequencing Platform"/>
            <person name="Richards V.P."/>
            <person name="Palmer S.R."/>
            <person name="Pavinski Bitar P.D."/>
            <person name="Qin X."/>
            <person name="Weinstock G.M."/>
            <person name="Highlander S.K."/>
            <person name="Town C.D."/>
            <person name="Burne R.A."/>
            <person name="Stanhope M.J."/>
        </authorList>
    </citation>
    <scope>NUCLEOTIDE SEQUENCE [LARGE SCALE GENOMIC DNA]</scope>
    <source>
        <strain evidence="10 11">707-05</strain>
    </source>
</reference>
<dbReference type="GO" id="GO:0043190">
    <property type="term" value="C:ATP-binding cassette (ABC) transporter complex"/>
    <property type="evidence" value="ECO:0007669"/>
    <property type="project" value="TreeGrafter"/>
</dbReference>
<dbReference type="InterPro" id="IPR050095">
    <property type="entry name" value="ECF_ABC_transporter_ATP-bd"/>
</dbReference>
<dbReference type="eggNOG" id="COG1122">
    <property type="taxonomic scope" value="Bacteria"/>
</dbReference>
<dbReference type="AlphaFoldDB" id="G5K0M8"/>
<dbReference type="GO" id="GO:0005524">
    <property type="term" value="F:ATP binding"/>
    <property type="evidence" value="ECO:0007669"/>
    <property type="project" value="UniProtKB-UniRule"/>
</dbReference>
<keyword evidence="5 8" id="KW-0067">ATP-binding</keyword>
<comment type="subcellular location">
    <subcellularLocation>
        <location evidence="1 8">Cell membrane</location>
        <topology evidence="1 8">Peripheral membrane protein</topology>
    </subcellularLocation>
</comment>
<evidence type="ECO:0000259" key="9">
    <source>
        <dbReference type="PROSITE" id="PS50893"/>
    </source>
</evidence>
<dbReference type="RefSeq" id="WP_008087612.1">
    <property type="nucleotide sequence ID" value="NZ_AEUX02000003.1"/>
</dbReference>
<dbReference type="InterPro" id="IPR003439">
    <property type="entry name" value="ABC_transporter-like_ATP-bd"/>
</dbReference>
<evidence type="ECO:0000256" key="4">
    <source>
        <dbReference type="ARBA" id="ARBA00022741"/>
    </source>
</evidence>
<organism evidence="10 11">
    <name type="scientific">Streptococcus ictaluri 707-05</name>
    <dbReference type="NCBI Taxonomy" id="764299"/>
    <lineage>
        <taxon>Bacteria</taxon>
        <taxon>Bacillati</taxon>
        <taxon>Bacillota</taxon>
        <taxon>Bacilli</taxon>
        <taxon>Lactobacillales</taxon>
        <taxon>Streptococcaceae</taxon>
        <taxon>Streptococcus</taxon>
    </lineage>
</organism>
<evidence type="ECO:0000313" key="11">
    <source>
        <dbReference type="Proteomes" id="UP000003330"/>
    </source>
</evidence>
<keyword evidence="2 8" id="KW-0813">Transport</keyword>
<keyword evidence="11" id="KW-1185">Reference proteome</keyword>
<name>G5K0M8_9STRE</name>
<dbReference type="Proteomes" id="UP000003330">
    <property type="component" value="Unassembled WGS sequence"/>
</dbReference>
<dbReference type="EMBL" id="AEUX02000003">
    <property type="protein sequence ID" value="EHI70491.1"/>
    <property type="molecule type" value="Genomic_DNA"/>
</dbReference>
<dbReference type="GO" id="GO:0016887">
    <property type="term" value="F:ATP hydrolysis activity"/>
    <property type="evidence" value="ECO:0007669"/>
    <property type="project" value="InterPro"/>
</dbReference>
<keyword evidence="6" id="KW-1278">Translocase</keyword>
<dbReference type="GO" id="GO:0032217">
    <property type="term" value="F:riboflavin transmembrane transporter activity"/>
    <property type="evidence" value="ECO:0007669"/>
    <property type="project" value="UniProtKB-ARBA"/>
</dbReference>
<evidence type="ECO:0000313" key="10">
    <source>
        <dbReference type="EMBL" id="EHI70491.1"/>
    </source>
</evidence>
<dbReference type="PANTHER" id="PTHR43553:SF27">
    <property type="entry name" value="ENERGY-COUPLING FACTOR TRANSPORTER ATP-BINDING PROTEIN ECFA2"/>
    <property type="match status" value="1"/>
</dbReference>
<dbReference type="PROSITE" id="PS00211">
    <property type="entry name" value="ABC_TRANSPORTER_1"/>
    <property type="match status" value="1"/>
</dbReference>
<keyword evidence="7 8" id="KW-0472">Membrane</keyword>
<evidence type="ECO:0000256" key="8">
    <source>
        <dbReference type="RuleBase" id="RU365104"/>
    </source>
</evidence>
<accession>G5K0M8</accession>
<dbReference type="EC" id="7.-.-.-" evidence="8"/>
<comment type="caution">
    <text evidence="10">The sequence shown here is derived from an EMBL/GenBank/DDBJ whole genome shotgun (WGS) entry which is preliminary data.</text>
</comment>
<dbReference type="GO" id="GO:0042626">
    <property type="term" value="F:ATPase-coupled transmembrane transporter activity"/>
    <property type="evidence" value="ECO:0007669"/>
    <property type="project" value="TreeGrafter"/>
</dbReference>
<comment type="function">
    <text evidence="8">ATP-binding (A) component of a common energy-coupling factor (ECF) ABC-transporter complex.</text>
</comment>
<dbReference type="InterPro" id="IPR030946">
    <property type="entry name" value="EcfA2"/>
</dbReference>
<evidence type="ECO:0000256" key="2">
    <source>
        <dbReference type="ARBA" id="ARBA00022448"/>
    </source>
</evidence>
<dbReference type="PANTHER" id="PTHR43553">
    <property type="entry name" value="HEAVY METAL TRANSPORTER"/>
    <property type="match status" value="1"/>
</dbReference>
<dbReference type="PROSITE" id="PS50893">
    <property type="entry name" value="ABC_TRANSPORTER_2"/>
    <property type="match status" value="1"/>
</dbReference>
<dbReference type="InterPro" id="IPR015856">
    <property type="entry name" value="ABC_transpr_CbiO/EcfA_su"/>
</dbReference>
<feature type="domain" description="ABC transporter" evidence="9">
    <location>
        <begin position="3"/>
        <end position="245"/>
    </location>
</feature>
<sequence>MSINFQDVSYTYQVGTPFEGRTLFDINLDIIDGSYTAFIGHTGSGKSTIMQLLNGLHVPTSGTVTVENQTITNQSKNKEIKSVRKHVGLVFQFPESQLFEETVLKDVAFGPQNFGVSKEEAEALAREKIALVGLSEELFDKNPFELSGGQMRRVAIAGILAMQPNILVLDEPTAGLDPKGRKELMTLFKTLHQTGMTIVLVTHLMDDVANYADFVYVLEAGKVILSGKPRTVFQKVTFLEAKQLGVPKITKFAQSLVTRGLDLPYLPTTLDELREVLRHG</sequence>
<dbReference type="SMART" id="SM00382">
    <property type="entry name" value="AAA"/>
    <property type="match status" value="1"/>
</dbReference>
<dbReference type="InterPro" id="IPR003593">
    <property type="entry name" value="AAA+_ATPase"/>
</dbReference>
<evidence type="ECO:0000256" key="3">
    <source>
        <dbReference type="ARBA" id="ARBA00022475"/>
    </source>
</evidence>
<evidence type="ECO:0000256" key="1">
    <source>
        <dbReference type="ARBA" id="ARBA00004202"/>
    </source>
</evidence>
<keyword evidence="4 8" id="KW-0547">Nucleotide-binding</keyword>
<dbReference type="CDD" id="cd03225">
    <property type="entry name" value="ABC_cobalt_CbiO_domain1"/>
    <property type="match status" value="1"/>
</dbReference>
<protein>
    <recommendedName>
        <fullName evidence="8">Energy-coupling factor transporter ATP-binding protein EcfA2</fullName>
        <ecNumber evidence="8">7.-.-.-</ecNumber>
    </recommendedName>
</protein>
<dbReference type="SUPFAM" id="SSF52540">
    <property type="entry name" value="P-loop containing nucleoside triphosphate hydrolases"/>
    <property type="match status" value="1"/>
</dbReference>
<dbReference type="OrthoDB" id="9784332at2"/>
<dbReference type="Gene3D" id="3.40.50.300">
    <property type="entry name" value="P-loop containing nucleotide triphosphate hydrolases"/>
    <property type="match status" value="1"/>
</dbReference>
<dbReference type="InterPro" id="IPR027417">
    <property type="entry name" value="P-loop_NTPase"/>
</dbReference>
<dbReference type="Pfam" id="PF00005">
    <property type="entry name" value="ABC_tran"/>
    <property type="match status" value="1"/>
</dbReference>
<dbReference type="NCBIfam" id="TIGR04521">
    <property type="entry name" value="ECF_ATPase_2"/>
    <property type="match status" value="1"/>
</dbReference>
<evidence type="ECO:0000256" key="7">
    <source>
        <dbReference type="ARBA" id="ARBA00023136"/>
    </source>
</evidence>
<dbReference type="FunFam" id="3.40.50.300:FF:000224">
    <property type="entry name" value="Energy-coupling factor transporter ATP-binding protein EcfA"/>
    <property type="match status" value="1"/>
</dbReference>
<evidence type="ECO:0000256" key="6">
    <source>
        <dbReference type="ARBA" id="ARBA00022967"/>
    </source>
</evidence>